<feature type="region of interest" description="Disordered" evidence="1">
    <location>
        <begin position="72"/>
        <end position="111"/>
    </location>
</feature>
<proteinExistence type="predicted"/>
<dbReference type="GO" id="GO:0051049">
    <property type="term" value="P:regulation of transport"/>
    <property type="evidence" value="ECO:0007669"/>
    <property type="project" value="TreeGrafter"/>
</dbReference>
<dbReference type="PANTHER" id="PTHR10164:SF3">
    <property type="entry name" value="ISLET CELL AUTOANTIGEN 1"/>
    <property type="match status" value="1"/>
</dbReference>
<organism evidence="3 4">
    <name type="scientific">Engystomops pustulosus</name>
    <name type="common">Tungara frog</name>
    <name type="synonym">Physalaemus pustulosus</name>
    <dbReference type="NCBI Taxonomy" id="76066"/>
    <lineage>
        <taxon>Eukaryota</taxon>
        <taxon>Metazoa</taxon>
        <taxon>Chordata</taxon>
        <taxon>Craniata</taxon>
        <taxon>Vertebrata</taxon>
        <taxon>Euteleostomi</taxon>
        <taxon>Amphibia</taxon>
        <taxon>Batrachia</taxon>
        <taxon>Anura</taxon>
        <taxon>Neobatrachia</taxon>
        <taxon>Hyloidea</taxon>
        <taxon>Leptodactylidae</taxon>
        <taxon>Leiuperinae</taxon>
        <taxon>Engystomops</taxon>
    </lineage>
</organism>
<dbReference type="SMART" id="SM01237">
    <property type="entry name" value="ICA69"/>
    <property type="match status" value="1"/>
</dbReference>
<evidence type="ECO:0000313" key="3">
    <source>
        <dbReference type="EMBL" id="KAG8537884.1"/>
    </source>
</evidence>
<dbReference type="Pfam" id="PF04629">
    <property type="entry name" value="ICA69"/>
    <property type="match status" value="1"/>
</dbReference>
<comment type="caution">
    <text evidence="3">The sequence shown here is derived from an EMBL/GenBank/DDBJ whole genome shotgun (WGS) entry which is preliminary data.</text>
</comment>
<evidence type="ECO:0000259" key="2">
    <source>
        <dbReference type="SMART" id="SM01237"/>
    </source>
</evidence>
<dbReference type="InterPro" id="IPR024114">
    <property type="entry name" value="Islet_autoAg_Ica1/Ica1-like"/>
</dbReference>
<feature type="domain" description="Islet cell autoantigen Ica1 C-terminal" evidence="2">
    <location>
        <begin position="1"/>
        <end position="145"/>
    </location>
</feature>
<dbReference type="InterPro" id="IPR006723">
    <property type="entry name" value="Islet_autoAg_Ica1_C"/>
</dbReference>
<name>A0AAV6YRN0_ENGPU</name>
<protein>
    <recommendedName>
        <fullName evidence="2">Islet cell autoantigen Ica1 C-terminal domain-containing protein</fullName>
    </recommendedName>
</protein>
<keyword evidence="4" id="KW-1185">Reference proteome</keyword>
<dbReference type="EMBL" id="WNYA01025751">
    <property type="protein sequence ID" value="KAG8537884.1"/>
    <property type="molecule type" value="Genomic_DNA"/>
</dbReference>
<sequence>MQLLNEILGASSLDSGDLGKEWTAVFGEPLCNAQPLSPAPPEQNPEPSSGFLPSQLFDQEFSGFQAAFHDWSANSGGASSSSPSSSGLPAAPSTLNQNSTRTPVRDTSKSTKDLSTWYNLFADLDPLSNPDAVGKTDKEHELLNA</sequence>
<evidence type="ECO:0000313" key="4">
    <source>
        <dbReference type="Proteomes" id="UP000824782"/>
    </source>
</evidence>
<gene>
    <name evidence="3" type="ORF">GDO81_023644</name>
</gene>
<dbReference type="AlphaFoldDB" id="A0AAV6YRN0"/>
<dbReference type="Proteomes" id="UP000824782">
    <property type="component" value="Unassembled WGS sequence"/>
</dbReference>
<feature type="region of interest" description="Disordered" evidence="1">
    <location>
        <begin position="30"/>
        <end position="54"/>
    </location>
</feature>
<accession>A0AAV6YRN0</accession>
<feature type="compositionally biased region" description="Basic and acidic residues" evidence="1">
    <location>
        <begin position="134"/>
        <end position="145"/>
    </location>
</feature>
<dbReference type="GO" id="GO:0005794">
    <property type="term" value="C:Golgi apparatus"/>
    <property type="evidence" value="ECO:0007669"/>
    <property type="project" value="TreeGrafter"/>
</dbReference>
<feature type="region of interest" description="Disordered" evidence="1">
    <location>
        <begin position="125"/>
        <end position="145"/>
    </location>
</feature>
<feature type="compositionally biased region" description="Low complexity" evidence="1">
    <location>
        <begin position="72"/>
        <end position="93"/>
    </location>
</feature>
<dbReference type="PANTHER" id="PTHR10164">
    <property type="entry name" value="ISLET CELL AUTOANTIGEN 1"/>
    <property type="match status" value="1"/>
</dbReference>
<evidence type="ECO:0000256" key="1">
    <source>
        <dbReference type="SAM" id="MobiDB-lite"/>
    </source>
</evidence>
<reference evidence="3" key="1">
    <citation type="thesis" date="2020" institute="ProQuest LLC" country="789 East Eisenhower Parkway, Ann Arbor, MI, USA">
        <title>Comparative Genomics and Chromosome Evolution.</title>
        <authorList>
            <person name="Mudd A.B."/>
        </authorList>
    </citation>
    <scope>NUCLEOTIDE SEQUENCE</scope>
    <source>
        <strain evidence="3">237g6f4</strain>
        <tissue evidence="3">Blood</tissue>
    </source>
</reference>